<dbReference type="SMART" id="SM00507">
    <property type="entry name" value="HNHc"/>
    <property type="match status" value="1"/>
</dbReference>
<name>A0A2Z3KDN4_LACLL</name>
<dbReference type="GeneID" id="89632450"/>
<protein>
    <submittedName>
        <fullName evidence="2">HNH endonuclease</fullName>
    </submittedName>
</protein>
<proteinExistence type="predicted"/>
<evidence type="ECO:0000313" key="2">
    <source>
        <dbReference type="EMBL" id="AWN64921.1"/>
    </source>
</evidence>
<keyword evidence="2" id="KW-0255">Endonuclease</keyword>
<dbReference type="Proteomes" id="UP000245919">
    <property type="component" value="Chromosome"/>
</dbReference>
<feature type="domain" description="HNH nuclease" evidence="1">
    <location>
        <begin position="24"/>
        <end position="81"/>
    </location>
</feature>
<evidence type="ECO:0000259" key="1">
    <source>
        <dbReference type="SMART" id="SM00507"/>
    </source>
</evidence>
<accession>A0A2Z3KDN4</accession>
<dbReference type="CDD" id="cd00085">
    <property type="entry name" value="HNHc"/>
    <property type="match status" value="1"/>
</dbReference>
<sequence length="196" mass="22995">MHLKIHTQCIIRRKGIPVENDYKKYRNYLREDFHRRCGYCSKPESLTTKGFEIDHFVPIKIDENRKTLYDNLVYSCFTCNRKKSSKWPTEDANVLNNGEVGFVDPASNDYELHLGRKATGEIEYYTPVGQYMSESVFKFNVRPIKIIWKLDSLIEKQDKLSEKISTGNFSEKEALLLAKICCTIKDLRSYIFEGRE</sequence>
<dbReference type="GO" id="GO:0004519">
    <property type="term" value="F:endonuclease activity"/>
    <property type="evidence" value="ECO:0007669"/>
    <property type="project" value="UniProtKB-KW"/>
</dbReference>
<evidence type="ECO:0000313" key="3">
    <source>
        <dbReference type="Proteomes" id="UP000245919"/>
    </source>
</evidence>
<dbReference type="GO" id="GO:0008270">
    <property type="term" value="F:zinc ion binding"/>
    <property type="evidence" value="ECO:0007669"/>
    <property type="project" value="InterPro"/>
</dbReference>
<dbReference type="InterPro" id="IPR002711">
    <property type="entry name" value="HNH"/>
</dbReference>
<dbReference type="EMBL" id="CP028160">
    <property type="protein sequence ID" value="AWN64921.1"/>
    <property type="molecule type" value="Genomic_DNA"/>
</dbReference>
<dbReference type="Gene3D" id="1.10.30.50">
    <property type="match status" value="1"/>
</dbReference>
<keyword evidence="2" id="KW-0540">Nuclease</keyword>
<dbReference type="Pfam" id="PF01844">
    <property type="entry name" value="HNH"/>
    <property type="match status" value="1"/>
</dbReference>
<gene>
    <name evidence="2" type="ORF">LL14B4_01425</name>
</gene>
<dbReference type="AlphaFoldDB" id="A0A2Z3KDN4"/>
<dbReference type="RefSeq" id="WP_109990633.1">
    <property type="nucleotide sequence ID" value="NZ_CP028160.1"/>
</dbReference>
<reference evidence="2 3" key="1">
    <citation type="submission" date="2018-03" db="EMBL/GenBank/DDBJ databases">
        <title>Genome sequence of Lactococcus lactis strain 14B4 from almond drupe.</title>
        <authorList>
            <person name="Tran T.D."/>
            <person name="McGarvey J.A."/>
            <person name="Huynh S."/>
            <person name="Parker C.T."/>
        </authorList>
    </citation>
    <scope>NUCLEOTIDE SEQUENCE [LARGE SCALE GENOMIC DNA]</scope>
    <source>
        <strain evidence="2 3">14B4</strain>
    </source>
</reference>
<keyword evidence="2" id="KW-0378">Hydrolase</keyword>
<organism evidence="2 3">
    <name type="scientific">Lactococcus lactis subsp. lactis</name>
    <name type="common">Streptococcus lactis</name>
    <dbReference type="NCBI Taxonomy" id="1360"/>
    <lineage>
        <taxon>Bacteria</taxon>
        <taxon>Bacillati</taxon>
        <taxon>Bacillota</taxon>
        <taxon>Bacilli</taxon>
        <taxon>Lactobacillales</taxon>
        <taxon>Streptococcaceae</taxon>
        <taxon>Lactococcus</taxon>
    </lineage>
</organism>
<dbReference type="InterPro" id="IPR003615">
    <property type="entry name" value="HNH_nuc"/>
</dbReference>
<dbReference type="GO" id="GO:0003676">
    <property type="term" value="F:nucleic acid binding"/>
    <property type="evidence" value="ECO:0007669"/>
    <property type="project" value="InterPro"/>
</dbReference>